<comment type="caution">
    <text evidence="3">The sequence shown here is derived from an EMBL/GenBank/DDBJ whole genome shotgun (WGS) entry which is preliminary data.</text>
</comment>
<evidence type="ECO:0000313" key="3">
    <source>
        <dbReference type="EMBL" id="THT98081.1"/>
    </source>
</evidence>
<feature type="domain" description="Surface adhesin CshA non-repetitive" evidence="2">
    <location>
        <begin position="61"/>
        <end position="290"/>
    </location>
</feature>
<reference evidence="3 4" key="1">
    <citation type="journal article" date="2015" name="Antonie Van Leeuwenhoek">
        <title>Lampropedia puyangensis sp. nov., isolated from symptomatic bark of Populus ? euramericana canker and emended description of Lampropedia hyalina (Ehrenberg 1832) Lee et al. 2004.</title>
        <authorList>
            <person name="Li Y."/>
            <person name="Wang T."/>
            <person name="Piao C.G."/>
            <person name="Wang L.F."/>
            <person name="Tian G.Z."/>
            <person name="Zhu T.H."/>
            <person name="Guo M.W."/>
        </authorList>
    </citation>
    <scope>NUCLEOTIDE SEQUENCE [LARGE SCALE GENOMIC DNA]</scope>
    <source>
        <strain evidence="3 4">2-bin</strain>
    </source>
</reference>
<dbReference type="Proteomes" id="UP000308917">
    <property type="component" value="Unassembled WGS sequence"/>
</dbReference>
<dbReference type="AlphaFoldDB" id="A0A4S8EZ55"/>
<proteinExistence type="predicted"/>
<sequence>MRHPAFSVSFGCAARRRFAALAVLFFFGICLPWAAQAQATAADAYQAAPMPGGPFLMDEARWLDFAPLDLAQVQSTAGQDFEFAVTSASGVQATLSLNLLRPAMLVALPDTAGTLRTSALPVNPAVAPDFHRGSALGEVLYAPYVSTRQPALVSEHGTATLNLSELALRNAAGHQLQFHLVAADAGETVPLSSTESEGLSFVTNGEAWDASAAVQITPVWGNQPATVQHSMMGDTVGLSSRLVSFADPNLPLAEADYRASAWVFPTLNPTEVHASLYTQSGNNQAVAFAVIPLIPEAYVQCAPWILEAGASATCTISVTNPPQSAYTLSLVLNGDADRFTGCTSVSFAPLQESATCTLTPTPGPDAGVQVQVGVDAGAPGWLTPGPLTQVATRAFSGSTASVKPVPADAPWALGLLVIALGLLGGRRALHSDRKR</sequence>
<dbReference type="RefSeq" id="WP_136574563.1">
    <property type="nucleotide sequence ID" value="NZ_STFG01000023.1"/>
</dbReference>
<keyword evidence="1" id="KW-0732">Signal</keyword>
<name>A0A4S8EZ55_9BURK</name>
<dbReference type="OrthoDB" id="9845797at2"/>
<accession>A0A4S8EZ55</accession>
<protein>
    <recommendedName>
        <fullName evidence="2">Surface adhesin CshA non-repetitive domain-containing protein</fullName>
    </recommendedName>
</protein>
<keyword evidence="4" id="KW-1185">Reference proteome</keyword>
<dbReference type="Pfam" id="PF18651">
    <property type="entry name" value="CshA_NR2"/>
    <property type="match status" value="1"/>
</dbReference>
<feature type="chain" id="PRO_5020268894" description="Surface adhesin CshA non-repetitive domain-containing protein" evidence="1">
    <location>
        <begin position="38"/>
        <end position="435"/>
    </location>
</feature>
<organism evidence="3 4">
    <name type="scientific">Lampropedia puyangensis</name>
    <dbReference type="NCBI Taxonomy" id="1330072"/>
    <lineage>
        <taxon>Bacteria</taxon>
        <taxon>Pseudomonadati</taxon>
        <taxon>Pseudomonadota</taxon>
        <taxon>Betaproteobacteria</taxon>
        <taxon>Burkholderiales</taxon>
        <taxon>Comamonadaceae</taxon>
        <taxon>Lampropedia</taxon>
    </lineage>
</organism>
<dbReference type="InterPro" id="IPR040683">
    <property type="entry name" value="CshA_NR2"/>
</dbReference>
<feature type="signal peptide" evidence="1">
    <location>
        <begin position="1"/>
        <end position="37"/>
    </location>
</feature>
<evidence type="ECO:0000313" key="4">
    <source>
        <dbReference type="Proteomes" id="UP000308917"/>
    </source>
</evidence>
<gene>
    <name evidence="3" type="ORF">E9531_14860</name>
</gene>
<evidence type="ECO:0000259" key="2">
    <source>
        <dbReference type="Pfam" id="PF18651"/>
    </source>
</evidence>
<dbReference type="EMBL" id="STFG01000023">
    <property type="protein sequence ID" value="THT98081.1"/>
    <property type="molecule type" value="Genomic_DNA"/>
</dbReference>
<evidence type="ECO:0000256" key="1">
    <source>
        <dbReference type="SAM" id="SignalP"/>
    </source>
</evidence>